<organism evidence="2">
    <name type="scientific">freshwater metagenome</name>
    <dbReference type="NCBI Taxonomy" id="449393"/>
    <lineage>
        <taxon>unclassified sequences</taxon>
        <taxon>metagenomes</taxon>
        <taxon>ecological metagenomes</taxon>
    </lineage>
</organism>
<dbReference type="GO" id="GO:0008270">
    <property type="term" value="F:zinc ion binding"/>
    <property type="evidence" value="ECO:0007669"/>
    <property type="project" value="InterPro"/>
</dbReference>
<protein>
    <recommendedName>
        <fullName evidence="1">HNH nuclease domain-containing protein</fullName>
    </recommendedName>
</protein>
<feature type="domain" description="HNH nuclease" evidence="1">
    <location>
        <begin position="377"/>
        <end position="438"/>
    </location>
</feature>
<proteinExistence type="predicted"/>
<gene>
    <name evidence="2" type="ORF">GM51_22340</name>
</gene>
<dbReference type="SMART" id="SM00507">
    <property type="entry name" value="HNHc"/>
    <property type="match status" value="1"/>
</dbReference>
<dbReference type="Gene3D" id="1.10.30.50">
    <property type="match status" value="1"/>
</dbReference>
<dbReference type="AlphaFoldDB" id="A0A094PKU8"/>
<dbReference type="InterPro" id="IPR058712">
    <property type="entry name" value="SRA_ScoMcrA"/>
</dbReference>
<comment type="caution">
    <text evidence="2">The sequence shown here is derived from an EMBL/GenBank/DDBJ whole genome shotgun (WGS) entry which is preliminary data.</text>
</comment>
<sequence length="467" mass="52902">MPVAIQPAGNEVGRKHYLDTVENLVSLEHYREFLGHDAEDLFAISDQGKLALWGVTPGTNGVNISKYQKLEPGDTVLFTRKGYVYSSGTITHLFHNKNFALALWNQDNKGQTWEYMYALDAIQSHEIPYQILRDAIGSDEGDNFMGFRVLDGDKSDAVLEILNRKNTSYPRVTERGPQDPPRIGERFKNRHAIWKAYGGQKYQGAAVFPGENFLNIFSDADGPYPDFINDETGVIEYRGQGLVGKQVLTRGNKLLEDARLARSPVRFWYKPTKGQWTFNNWVVVTDRTTVTESDTKDNKTSRFIWFLVPVESENSAEWNTDILSAPILDLPIDEPELTSNYEMLLENYSKLSRKFKEEAVGTITSSKPLRRYKRSREARDLVIARSKFKCEYTKCTGMPPDVDSQGKPILQVDHIKPLSEGGSDSPNNMIAICPNCHVAKTIGKNKTKIAKEFIQIVSEKELAMTKK</sequence>
<dbReference type="GO" id="GO:0004519">
    <property type="term" value="F:endonuclease activity"/>
    <property type="evidence" value="ECO:0007669"/>
    <property type="project" value="InterPro"/>
</dbReference>
<accession>A0A094PKU8</accession>
<dbReference type="Pfam" id="PF01844">
    <property type="entry name" value="HNH"/>
    <property type="match status" value="1"/>
</dbReference>
<name>A0A094PKU8_9ZZZZ</name>
<dbReference type="InterPro" id="IPR002711">
    <property type="entry name" value="HNH"/>
</dbReference>
<evidence type="ECO:0000313" key="2">
    <source>
        <dbReference type="EMBL" id="KGA11692.1"/>
    </source>
</evidence>
<dbReference type="EMBL" id="JNSL01000231">
    <property type="protein sequence ID" value="KGA11692.1"/>
    <property type="molecule type" value="Genomic_DNA"/>
</dbReference>
<evidence type="ECO:0000259" key="1">
    <source>
        <dbReference type="SMART" id="SM00507"/>
    </source>
</evidence>
<dbReference type="InterPro" id="IPR003615">
    <property type="entry name" value="HNH_nuc"/>
</dbReference>
<dbReference type="Pfam" id="PF26348">
    <property type="entry name" value="SRA_ScoMcrA"/>
    <property type="match status" value="1"/>
</dbReference>
<dbReference type="GO" id="GO:0003676">
    <property type="term" value="F:nucleic acid binding"/>
    <property type="evidence" value="ECO:0007669"/>
    <property type="project" value="InterPro"/>
</dbReference>
<reference evidence="2" key="1">
    <citation type="submission" date="2014-06" db="EMBL/GenBank/DDBJ databases">
        <title>Key roles for freshwater Actinobacteria revealed by deep metagenomic sequencing.</title>
        <authorList>
            <person name="Ghai R."/>
            <person name="Mizuno C.M."/>
            <person name="Picazo A."/>
            <person name="Camacho A."/>
            <person name="Rodriguez-Valera F."/>
        </authorList>
    </citation>
    <scope>NUCLEOTIDE SEQUENCE</scope>
</reference>
<dbReference type="CDD" id="cd00085">
    <property type="entry name" value="HNHc"/>
    <property type="match status" value="1"/>
</dbReference>